<dbReference type="Gene3D" id="1.10.10.10">
    <property type="entry name" value="Winged helix-like DNA-binding domain superfamily/Winged helix DNA-binding domain"/>
    <property type="match status" value="1"/>
</dbReference>
<dbReference type="InterPro" id="IPR036390">
    <property type="entry name" value="WH_DNA-bd_sf"/>
</dbReference>
<reference evidence="1 2" key="1">
    <citation type="submission" date="2022-02" db="EMBL/GenBank/DDBJ databases">
        <title>Study of halophilic communities from a Mexican lake.</title>
        <authorList>
            <person name="Hernandez-Soto L.M."/>
            <person name="Martinez-Abarca F."/>
            <person name="Ramirez-Saad H.C."/>
            <person name="Aguirre-Garrido J.F."/>
        </authorList>
    </citation>
    <scope>NUCLEOTIDE SEQUENCE [LARGE SCALE GENOMIC DNA]</scope>
    <source>
        <strain evidence="1 2">Hjan13</strain>
    </source>
</reference>
<dbReference type="SUPFAM" id="SSF46785">
    <property type="entry name" value="Winged helix' DNA-binding domain"/>
    <property type="match status" value="1"/>
</dbReference>
<evidence type="ECO:0000313" key="1">
    <source>
        <dbReference type="EMBL" id="MCZ0926342.1"/>
    </source>
</evidence>
<accession>A0ABT4IRQ2</accession>
<gene>
    <name evidence="1" type="ORF">L0635_04505</name>
</gene>
<evidence type="ECO:0000313" key="2">
    <source>
        <dbReference type="Proteomes" id="UP001321125"/>
    </source>
</evidence>
<organism evidence="1 2">
    <name type="scientific">Vreelandella janggokensis</name>
    <dbReference type="NCBI Taxonomy" id="370767"/>
    <lineage>
        <taxon>Bacteria</taxon>
        <taxon>Pseudomonadati</taxon>
        <taxon>Pseudomonadota</taxon>
        <taxon>Gammaproteobacteria</taxon>
        <taxon>Oceanospirillales</taxon>
        <taxon>Halomonadaceae</taxon>
        <taxon>Vreelandella</taxon>
    </lineage>
</organism>
<name>A0ABT4IRQ2_9GAMM</name>
<dbReference type="RefSeq" id="WP_268901222.1">
    <property type="nucleotide sequence ID" value="NZ_JAKNQT010000001.1"/>
</dbReference>
<proteinExistence type="predicted"/>
<comment type="caution">
    <text evidence="1">The sequence shown here is derived from an EMBL/GenBank/DDBJ whole genome shotgun (WGS) entry which is preliminary data.</text>
</comment>
<keyword evidence="2" id="KW-1185">Reference proteome</keyword>
<protein>
    <submittedName>
        <fullName evidence="1">MarR family winged helix-turn-helix transcriptional regulator</fullName>
    </submittedName>
</protein>
<dbReference type="Proteomes" id="UP001321125">
    <property type="component" value="Unassembled WGS sequence"/>
</dbReference>
<sequence>MDSQPQPLPLSERIYLRRALSVIQEFRQLQSDMPIKTASLFTHVAANPGISMHELRKQTDITQATFSRTIAVLSEWQEHDKPGFGLIWTEEDPKERRKKLIHLTEKGEELAATIGDILR</sequence>
<dbReference type="InterPro" id="IPR036388">
    <property type="entry name" value="WH-like_DNA-bd_sf"/>
</dbReference>
<dbReference type="EMBL" id="JAKNQU010000002">
    <property type="protein sequence ID" value="MCZ0926342.1"/>
    <property type="molecule type" value="Genomic_DNA"/>
</dbReference>